<proteinExistence type="predicted"/>
<evidence type="ECO:0000256" key="1">
    <source>
        <dbReference type="SAM" id="MobiDB-lite"/>
    </source>
</evidence>
<gene>
    <name evidence="2" type="ORF">KIW84_014267</name>
</gene>
<accession>A0A9D5BMR2</accession>
<sequence>MASRLKRKVAGAEKGKGTTPSSSMEVQHIFKDHTPEKLERYEKYYQKKTIQTPKYGKKIVLTPKKLGQILDIPFGVSILYDLDDKEWKDYNKRDFHFSLSRILEEEYHEKRVDSHGEEEPPKDFWSARNFFINDRLLHYFLVYVMIPRNSNHCNITDLEMQALYTVKNDIAVNWSRLILHHMMTHITKLKSLQYSWFITRIIEHFNVDFDDVEYSLMDTMSHKIYIKNMDKRMGYRYNSKTKMVTFIGGNNKGNEENAQEGDGGEDVPPPNGPSNQALFDFMTTRFSNLNTSINDQWTSANNHIA</sequence>
<dbReference type="Proteomes" id="UP001058974">
    <property type="component" value="Chromosome 1"/>
</dbReference>
<evidence type="ECO:0000313" key="3">
    <source>
        <dbReference type="Proteomes" id="UP001058974"/>
    </source>
</evidence>
<organism evidence="2 3">
    <name type="scientific">Pisum sativum</name>
    <name type="common">Garden pea</name>
    <name type="synonym">Lathyrus oleraceus</name>
    <dbReference type="NCBI Taxonomy" id="3888"/>
    <lineage>
        <taxon>Eukaryota</taxon>
        <taxon>Viridiplantae</taxon>
        <taxon>Streptophyta</taxon>
        <taxon>Embryophyta</taxon>
        <taxon>Tracheophyta</taxon>
        <taxon>Spermatophyta</taxon>
        <taxon>Magnoliopsida</taxon>
        <taxon>eudicotyledons</taxon>
        <taxon>Gunneridae</taxon>
        <taxon>Pentapetalae</taxon>
        <taxon>rosids</taxon>
        <taxon>fabids</taxon>
        <taxon>Fabales</taxon>
        <taxon>Fabaceae</taxon>
        <taxon>Papilionoideae</taxon>
        <taxon>50 kb inversion clade</taxon>
        <taxon>NPAAA clade</taxon>
        <taxon>Hologalegina</taxon>
        <taxon>IRL clade</taxon>
        <taxon>Fabeae</taxon>
        <taxon>Lathyrus</taxon>
    </lineage>
</organism>
<dbReference type="AlphaFoldDB" id="A0A9D5BMR2"/>
<protein>
    <submittedName>
        <fullName evidence="2">Uncharacterized protein</fullName>
    </submittedName>
</protein>
<reference evidence="2 3" key="1">
    <citation type="journal article" date="2022" name="Nat. Genet.">
        <title>Improved pea reference genome and pan-genome highlight genomic features and evolutionary characteristics.</title>
        <authorList>
            <person name="Yang T."/>
            <person name="Liu R."/>
            <person name="Luo Y."/>
            <person name="Hu S."/>
            <person name="Wang D."/>
            <person name="Wang C."/>
            <person name="Pandey M.K."/>
            <person name="Ge S."/>
            <person name="Xu Q."/>
            <person name="Li N."/>
            <person name="Li G."/>
            <person name="Huang Y."/>
            <person name="Saxena R.K."/>
            <person name="Ji Y."/>
            <person name="Li M."/>
            <person name="Yan X."/>
            <person name="He Y."/>
            <person name="Liu Y."/>
            <person name="Wang X."/>
            <person name="Xiang C."/>
            <person name="Varshney R.K."/>
            <person name="Ding H."/>
            <person name="Gao S."/>
            <person name="Zong X."/>
        </authorList>
    </citation>
    <scope>NUCLEOTIDE SEQUENCE [LARGE SCALE GENOMIC DNA]</scope>
    <source>
        <strain evidence="2 3">cv. Zhongwan 6</strain>
    </source>
</reference>
<name>A0A9D5BMR2_PEA</name>
<feature type="region of interest" description="Disordered" evidence="1">
    <location>
        <begin position="248"/>
        <end position="274"/>
    </location>
</feature>
<dbReference type="EMBL" id="JAMSHJ010000001">
    <property type="protein sequence ID" value="KAI5446366.1"/>
    <property type="molecule type" value="Genomic_DNA"/>
</dbReference>
<dbReference type="Gramene" id="Psat01G0426700-T1">
    <property type="protein sequence ID" value="KAI5446366.1"/>
    <property type="gene ID" value="KIW84_014267"/>
</dbReference>
<evidence type="ECO:0000313" key="2">
    <source>
        <dbReference type="EMBL" id="KAI5446366.1"/>
    </source>
</evidence>
<feature type="region of interest" description="Disordered" evidence="1">
    <location>
        <begin position="1"/>
        <end position="28"/>
    </location>
</feature>
<keyword evidence="3" id="KW-1185">Reference proteome</keyword>
<comment type="caution">
    <text evidence="2">The sequence shown here is derived from an EMBL/GenBank/DDBJ whole genome shotgun (WGS) entry which is preliminary data.</text>
</comment>